<dbReference type="EMBL" id="CM009756">
    <property type="protein sequence ID" value="PUZ43571.1"/>
    <property type="molecule type" value="Genomic_DNA"/>
</dbReference>
<dbReference type="OrthoDB" id="693649at2759"/>
<evidence type="ECO:0000313" key="2">
    <source>
        <dbReference type="Proteomes" id="UP000244336"/>
    </source>
</evidence>
<gene>
    <name evidence="1" type="ORF">GQ55_8G019800</name>
</gene>
<organism evidence="1 2">
    <name type="scientific">Panicum hallii var. hallii</name>
    <dbReference type="NCBI Taxonomy" id="1504633"/>
    <lineage>
        <taxon>Eukaryota</taxon>
        <taxon>Viridiplantae</taxon>
        <taxon>Streptophyta</taxon>
        <taxon>Embryophyta</taxon>
        <taxon>Tracheophyta</taxon>
        <taxon>Spermatophyta</taxon>
        <taxon>Magnoliopsida</taxon>
        <taxon>Liliopsida</taxon>
        <taxon>Poales</taxon>
        <taxon>Poaceae</taxon>
        <taxon>PACMAD clade</taxon>
        <taxon>Panicoideae</taxon>
        <taxon>Panicodae</taxon>
        <taxon>Paniceae</taxon>
        <taxon>Panicinae</taxon>
        <taxon>Panicum</taxon>
        <taxon>Panicum sect. Panicum</taxon>
    </lineage>
</organism>
<proteinExistence type="predicted"/>
<dbReference type="PANTHER" id="PTHR32133">
    <property type="entry name" value="OS07G0120400 PROTEIN"/>
    <property type="match status" value="1"/>
</dbReference>
<accession>A0A2T7CJR2</accession>
<evidence type="ECO:0000313" key="1">
    <source>
        <dbReference type="EMBL" id="PUZ43571.1"/>
    </source>
</evidence>
<name>A0A2T7CJR2_9POAL</name>
<sequence>MNGRVLLTSRTRCGYGLRQVLAWNPVAGEHHLLGTPHVSDPNWDRYPSRLSGAVICASGDKGPFKVALAWNGSRSALVQSESWFVVCSRDVLVGNSVYWILFSSQLHILEFDLGMKTIVAST</sequence>
<dbReference type="AlphaFoldDB" id="A0A2T7CJR2"/>
<dbReference type="PANTHER" id="PTHR32133:SF378">
    <property type="entry name" value="F-BOX DOMAIN CONTAINING PROTEIN, EXPRESSED"/>
    <property type="match status" value="1"/>
</dbReference>
<dbReference type="Gramene" id="PUZ43571">
    <property type="protein sequence ID" value="PUZ43571"/>
    <property type="gene ID" value="GQ55_8G019800"/>
</dbReference>
<protein>
    <submittedName>
        <fullName evidence="1">Uncharacterized protein</fullName>
    </submittedName>
</protein>
<dbReference type="Proteomes" id="UP000244336">
    <property type="component" value="Chromosome 8"/>
</dbReference>
<keyword evidence="2" id="KW-1185">Reference proteome</keyword>
<reference evidence="1 2" key="1">
    <citation type="submission" date="2018-04" db="EMBL/GenBank/DDBJ databases">
        <title>WGS assembly of Panicum hallii var. hallii HAL2.</title>
        <authorList>
            <person name="Lovell J."/>
            <person name="Jenkins J."/>
            <person name="Lowry D."/>
            <person name="Mamidi S."/>
            <person name="Sreedasyam A."/>
            <person name="Weng X."/>
            <person name="Barry K."/>
            <person name="Bonette J."/>
            <person name="Campitelli B."/>
            <person name="Daum C."/>
            <person name="Gordon S."/>
            <person name="Gould B."/>
            <person name="Lipzen A."/>
            <person name="MacQueen A."/>
            <person name="Palacio-Mejia J."/>
            <person name="Plott C."/>
            <person name="Shakirov E."/>
            <person name="Shu S."/>
            <person name="Yoshinaga Y."/>
            <person name="Zane M."/>
            <person name="Rokhsar D."/>
            <person name="Grimwood J."/>
            <person name="Schmutz J."/>
            <person name="Juenger T."/>
        </authorList>
    </citation>
    <scope>NUCLEOTIDE SEQUENCE [LARGE SCALE GENOMIC DNA]</scope>
    <source>
        <strain evidence="2">cv. HAL2</strain>
    </source>
</reference>